<organism evidence="1 2">
    <name type="scientific">Gigaspora margarita</name>
    <dbReference type="NCBI Taxonomy" id="4874"/>
    <lineage>
        <taxon>Eukaryota</taxon>
        <taxon>Fungi</taxon>
        <taxon>Fungi incertae sedis</taxon>
        <taxon>Mucoromycota</taxon>
        <taxon>Glomeromycotina</taxon>
        <taxon>Glomeromycetes</taxon>
        <taxon>Diversisporales</taxon>
        <taxon>Gigasporaceae</taxon>
        <taxon>Gigaspora</taxon>
    </lineage>
</organism>
<evidence type="ECO:0000313" key="1">
    <source>
        <dbReference type="EMBL" id="CAG8811472.1"/>
    </source>
</evidence>
<comment type="caution">
    <text evidence="1">The sequence shown here is derived from an EMBL/GenBank/DDBJ whole genome shotgun (WGS) entry which is preliminary data.</text>
</comment>
<protein>
    <submittedName>
        <fullName evidence="1">12446_t:CDS:1</fullName>
    </submittedName>
</protein>
<evidence type="ECO:0000313" key="2">
    <source>
        <dbReference type="Proteomes" id="UP000789901"/>
    </source>
</evidence>
<name>A0ABN7W1Y6_GIGMA</name>
<keyword evidence="2" id="KW-1185">Reference proteome</keyword>
<dbReference type="Proteomes" id="UP000789901">
    <property type="component" value="Unassembled WGS sequence"/>
</dbReference>
<dbReference type="EMBL" id="CAJVQB010027951">
    <property type="protein sequence ID" value="CAG8811472.1"/>
    <property type="molecule type" value="Genomic_DNA"/>
</dbReference>
<reference evidence="1 2" key="1">
    <citation type="submission" date="2021-06" db="EMBL/GenBank/DDBJ databases">
        <authorList>
            <person name="Kallberg Y."/>
            <person name="Tangrot J."/>
            <person name="Rosling A."/>
        </authorList>
    </citation>
    <scope>NUCLEOTIDE SEQUENCE [LARGE SCALE GENOMIC DNA]</scope>
    <source>
        <strain evidence="1 2">120-4 pot B 10/14</strain>
    </source>
</reference>
<sequence length="39" mass="4747">FVIHGQRVFQQDPLLSLILYIDIADRCEFEIFEYIPEFE</sequence>
<gene>
    <name evidence="1" type="ORF">GMARGA_LOCUS25350</name>
</gene>
<feature type="non-terminal residue" evidence="1">
    <location>
        <position position="1"/>
    </location>
</feature>
<accession>A0ABN7W1Y6</accession>
<proteinExistence type="predicted"/>